<accession>A0AAP5GY33</accession>
<evidence type="ECO:0000313" key="3">
    <source>
        <dbReference type="Proteomes" id="UP001254832"/>
    </source>
</evidence>
<reference evidence="2" key="1">
    <citation type="submission" date="2023-07" db="EMBL/GenBank/DDBJ databases">
        <title>Sorghum-associated microbial communities from plants grown in Nebraska, USA.</title>
        <authorList>
            <person name="Schachtman D."/>
        </authorList>
    </citation>
    <scope>NUCLEOTIDE SEQUENCE</scope>
    <source>
        <strain evidence="2">BE80</strain>
    </source>
</reference>
<feature type="transmembrane region" description="Helical" evidence="1">
    <location>
        <begin position="12"/>
        <end position="28"/>
    </location>
</feature>
<comment type="caution">
    <text evidence="2">The sequence shown here is derived from an EMBL/GenBank/DDBJ whole genome shotgun (WGS) entry which is preliminary data.</text>
</comment>
<dbReference type="EMBL" id="JAVDTR010000002">
    <property type="protein sequence ID" value="MDR6722442.1"/>
    <property type="molecule type" value="Genomic_DNA"/>
</dbReference>
<sequence>MEIGSNTNEALYGSKVVAFVPFILLLCAV</sequence>
<name>A0AAP5GY33_PAEAM</name>
<protein>
    <submittedName>
        <fullName evidence="2">Uncharacterized membrane protein YjjP (DUF1212 family)</fullName>
    </submittedName>
</protein>
<keyword evidence="1" id="KW-0472">Membrane</keyword>
<evidence type="ECO:0000256" key="1">
    <source>
        <dbReference type="SAM" id="Phobius"/>
    </source>
</evidence>
<gene>
    <name evidence="2" type="ORF">J2W91_000890</name>
</gene>
<dbReference type="Proteomes" id="UP001254832">
    <property type="component" value="Unassembled WGS sequence"/>
</dbReference>
<organism evidence="2 3">
    <name type="scientific">Paenibacillus amylolyticus</name>
    <dbReference type="NCBI Taxonomy" id="1451"/>
    <lineage>
        <taxon>Bacteria</taxon>
        <taxon>Bacillati</taxon>
        <taxon>Bacillota</taxon>
        <taxon>Bacilli</taxon>
        <taxon>Bacillales</taxon>
        <taxon>Paenibacillaceae</taxon>
        <taxon>Paenibacillus</taxon>
    </lineage>
</organism>
<keyword evidence="1" id="KW-0812">Transmembrane</keyword>
<dbReference type="AlphaFoldDB" id="A0AAP5GY33"/>
<proteinExistence type="predicted"/>
<keyword evidence="1" id="KW-1133">Transmembrane helix</keyword>
<evidence type="ECO:0000313" key="2">
    <source>
        <dbReference type="EMBL" id="MDR6722442.1"/>
    </source>
</evidence>